<dbReference type="Pfam" id="PF13419">
    <property type="entry name" value="HAD_2"/>
    <property type="match status" value="1"/>
</dbReference>
<comment type="pathway">
    <text evidence="2">Organic acid metabolism; glycolate biosynthesis; glycolate from 2-phosphoglycolate: step 1/1.</text>
</comment>
<dbReference type="SFLD" id="SFLDG01135">
    <property type="entry name" value="C1.5.6:_HAD__Beta-PGM__Phospha"/>
    <property type="match status" value="1"/>
</dbReference>
<evidence type="ECO:0000256" key="4">
    <source>
        <dbReference type="ARBA" id="ARBA00013078"/>
    </source>
</evidence>
<dbReference type="Gene3D" id="3.40.50.1000">
    <property type="entry name" value="HAD superfamily/HAD-like"/>
    <property type="match status" value="1"/>
</dbReference>
<dbReference type="RefSeq" id="WP_130586946.1">
    <property type="nucleotide sequence ID" value="NZ_AP019389.1"/>
</dbReference>
<protein>
    <recommendedName>
        <fullName evidence="4">phosphoglycolate phosphatase</fullName>
        <ecNumber evidence="4">3.1.3.18</ecNumber>
    </recommendedName>
</protein>
<evidence type="ECO:0000313" key="6">
    <source>
        <dbReference type="Proteomes" id="UP000290057"/>
    </source>
</evidence>
<reference evidence="5 6" key="1">
    <citation type="submission" date="2019-01" db="EMBL/GenBank/DDBJ databases">
        <title>Complete genome sequence of Erythrobacter flavus KJ5.</title>
        <authorList>
            <person name="Kanesaki Y."/>
            <person name="Brotosudarmo T."/>
            <person name="Moriuchi R."/>
            <person name="Awai K."/>
        </authorList>
    </citation>
    <scope>NUCLEOTIDE SEQUENCE [LARGE SCALE GENOMIC DNA]</scope>
    <source>
        <strain evidence="5 6">KJ5</strain>
    </source>
</reference>
<dbReference type="PANTHER" id="PTHR43434">
    <property type="entry name" value="PHOSPHOGLYCOLATE PHOSPHATASE"/>
    <property type="match status" value="1"/>
</dbReference>
<dbReference type="SFLD" id="SFLDG01129">
    <property type="entry name" value="C1.5:_HAD__Beta-PGM__Phosphata"/>
    <property type="match status" value="1"/>
</dbReference>
<organism evidence="5 6">
    <name type="scientific">Qipengyuania flava</name>
    <dbReference type="NCBI Taxonomy" id="192812"/>
    <lineage>
        <taxon>Bacteria</taxon>
        <taxon>Pseudomonadati</taxon>
        <taxon>Pseudomonadota</taxon>
        <taxon>Alphaproteobacteria</taxon>
        <taxon>Sphingomonadales</taxon>
        <taxon>Erythrobacteraceae</taxon>
        <taxon>Qipengyuania</taxon>
    </lineage>
</organism>
<dbReference type="SFLD" id="SFLDS00003">
    <property type="entry name" value="Haloacid_Dehalogenase"/>
    <property type="match status" value="1"/>
</dbReference>
<dbReference type="GO" id="GO:0008967">
    <property type="term" value="F:phosphoglycolate phosphatase activity"/>
    <property type="evidence" value="ECO:0007669"/>
    <property type="project" value="UniProtKB-EC"/>
</dbReference>
<dbReference type="InterPro" id="IPR050155">
    <property type="entry name" value="HAD-like_hydrolase_sf"/>
</dbReference>
<dbReference type="InterPro" id="IPR036412">
    <property type="entry name" value="HAD-like_sf"/>
</dbReference>
<dbReference type="InterPro" id="IPR023198">
    <property type="entry name" value="PGP-like_dom2"/>
</dbReference>
<dbReference type="SUPFAM" id="SSF56784">
    <property type="entry name" value="HAD-like"/>
    <property type="match status" value="1"/>
</dbReference>
<dbReference type="InterPro" id="IPR023214">
    <property type="entry name" value="HAD_sf"/>
</dbReference>
<name>A0A3T1CKA1_9SPHN</name>
<dbReference type="InterPro" id="IPR041492">
    <property type="entry name" value="HAD_2"/>
</dbReference>
<evidence type="ECO:0000256" key="2">
    <source>
        <dbReference type="ARBA" id="ARBA00004818"/>
    </source>
</evidence>
<dbReference type="EMBL" id="AP019389">
    <property type="protein sequence ID" value="BBI21434.1"/>
    <property type="molecule type" value="Genomic_DNA"/>
</dbReference>
<comment type="catalytic activity">
    <reaction evidence="1">
        <text>2-phosphoglycolate + H2O = glycolate + phosphate</text>
        <dbReference type="Rhea" id="RHEA:14369"/>
        <dbReference type="ChEBI" id="CHEBI:15377"/>
        <dbReference type="ChEBI" id="CHEBI:29805"/>
        <dbReference type="ChEBI" id="CHEBI:43474"/>
        <dbReference type="ChEBI" id="CHEBI:58033"/>
        <dbReference type="EC" id="3.1.3.18"/>
    </reaction>
</comment>
<gene>
    <name evidence="5" type="primary">gph</name>
    <name evidence="5" type="ORF">EKJ_22810</name>
</gene>
<dbReference type="GO" id="GO:0006281">
    <property type="term" value="P:DNA repair"/>
    <property type="evidence" value="ECO:0007669"/>
    <property type="project" value="TreeGrafter"/>
</dbReference>
<accession>A0A3T1CKA1</accession>
<dbReference type="Proteomes" id="UP000290057">
    <property type="component" value="Chromosome"/>
</dbReference>
<evidence type="ECO:0000256" key="3">
    <source>
        <dbReference type="ARBA" id="ARBA00006171"/>
    </source>
</evidence>
<evidence type="ECO:0000256" key="1">
    <source>
        <dbReference type="ARBA" id="ARBA00000830"/>
    </source>
</evidence>
<dbReference type="InterPro" id="IPR006439">
    <property type="entry name" value="HAD-SF_hydro_IA"/>
</dbReference>
<dbReference type="EC" id="3.1.3.18" evidence="4"/>
<dbReference type="Gene3D" id="1.10.150.240">
    <property type="entry name" value="Putative phosphatase, domain 2"/>
    <property type="match status" value="1"/>
</dbReference>
<dbReference type="PANTHER" id="PTHR43434:SF1">
    <property type="entry name" value="PHOSPHOGLYCOLATE PHOSPHATASE"/>
    <property type="match status" value="1"/>
</dbReference>
<sequence length="223" mass="23540">MPDLPFATIGFDLDGTLLETHRDLGAAVNHALALGGFEPVPADHASDLIGGGAKIMLQRAVDEQGGLPEEGFRKLYKAMLAYYSENNAVHTRPYPHAREVLDQLRDSGIAMAVVTNKFESFARQILTTLDLADRFVAIIGGDTMGKGKAKPAPDPVFEAVKRGGGGSLAFVGDSSYDVMAARAAGVPVIGARYGYCDKPRGELGADAEIDSLAELIPALARLG</sequence>
<dbReference type="GO" id="GO:0005829">
    <property type="term" value="C:cytosol"/>
    <property type="evidence" value="ECO:0007669"/>
    <property type="project" value="TreeGrafter"/>
</dbReference>
<dbReference type="AlphaFoldDB" id="A0A3T1CKA1"/>
<proteinExistence type="inferred from homology"/>
<comment type="similarity">
    <text evidence="3">Belongs to the HAD-like hydrolase superfamily. CbbY/CbbZ/Gph/YieH family.</text>
</comment>
<evidence type="ECO:0000313" key="5">
    <source>
        <dbReference type="EMBL" id="BBI21434.1"/>
    </source>
</evidence>
<dbReference type="NCBIfam" id="TIGR01549">
    <property type="entry name" value="HAD-SF-IA-v1"/>
    <property type="match status" value="1"/>
</dbReference>
<keyword evidence="6" id="KW-1185">Reference proteome</keyword>